<evidence type="ECO:0000313" key="2">
    <source>
        <dbReference type="Proteomes" id="UP000286976"/>
    </source>
</evidence>
<dbReference type="Pfam" id="PF08891">
    <property type="entry name" value="YfcL"/>
    <property type="match status" value="1"/>
</dbReference>
<proteinExistence type="predicted"/>
<evidence type="ECO:0008006" key="3">
    <source>
        <dbReference type="Google" id="ProtNLM"/>
    </source>
</evidence>
<comment type="caution">
    <text evidence="1">The sequence shown here is derived from an EMBL/GenBank/DDBJ whole genome shotgun (WGS) entry which is preliminary data.</text>
</comment>
<organism evidence="1 2">
    <name type="scientific">Aliidiomarina taiwanensis</name>
    <dbReference type="NCBI Taxonomy" id="946228"/>
    <lineage>
        <taxon>Bacteria</taxon>
        <taxon>Pseudomonadati</taxon>
        <taxon>Pseudomonadota</taxon>
        <taxon>Gammaproteobacteria</taxon>
        <taxon>Alteromonadales</taxon>
        <taxon>Idiomarinaceae</taxon>
        <taxon>Aliidiomarina</taxon>
    </lineage>
</organism>
<gene>
    <name evidence="1" type="ORF">CWE15_00985</name>
</gene>
<dbReference type="Proteomes" id="UP000286976">
    <property type="component" value="Unassembled WGS sequence"/>
</dbReference>
<sequence>MSGKTITDMSVELDAVFDDIIAQGNDDELFASGYLRGHFDLVVARLTMSGVEDQSQFWPALHESVAASAHELNEADLALVNGMLARLQSHT</sequence>
<dbReference type="AlphaFoldDB" id="A0A432X8P9"/>
<reference evidence="1 2" key="1">
    <citation type="journal article" date="2011" name="Front. Microbiol.">
        <title>Genomic signatures of strain selection and enhancement in Bacillus atrophaeus var. globigii, a historical biowarfare simulant.</title>
        <authorList>
            <person name="Gibbons H.S."/>
            <person name="Broomall S.M."/>
            <person name="McNew L.A."/>
            <person name="Daligault H."/>
            <person name="Chapman C."/>
            <person name="Bruce D."/>
            <person name="Karavis M."/>
            <person name="Krepps M."/>
            <person name="McGregor P.A."/>
            <person name="Hong C."/>
            <person name="Park K.H."/>
            <person name="Akmal A."/>
            <person name="Feldman A."/>
            <person name="Lin J.S."/>
            <person name="Chang W.E."/>
            <person name="Higgs B.W."/>
            <person name="Demirev P."/>
            <person name="Lindquist J."/>
            <person name="Liem A."/>
            <person name="Fochler E."/>
            <person name="Read T.D."/>
            <person name="Tapia R."/>
            <person name="Johnson S."/>
            <person name="Bishop-Lilly K.A."/>
            <person name="Detter C."/>
            <person name="Han C."/>
            <person name="Sozhamannan S."/>
            <person name="Rosenzweig C.N."/>
            <person name="Skowronski E.W."/>
        </authorList>
    </citation>
    <scope>NUCLEOTIDE SEQUENCE [LARGE SCALE GENOMIC DNA]</scope>
    <source>
        <strain evidence="1 2">AIT1</strain>
    </source>
</reference>
<evidence type="ECO:0000313" key="1">
    <source>
        <dbReference type="EMBL" id="RUO43805.1"/>
    </source>
</evidence>
<dbReference type="RefSeq" id="WP_126756193.1">
    <property type="nucleotide sequence ID" value="NZ_PIPQ01000001.1"/>
</dbReference>
<dbReference type="EMBL" id="PIPQ01000001">
    <property type="protein sequence ID" value="RUO43805.1"/>
    <property type="molecule type" value="Genomic_DNA"/>
</dbReference>
<keyword evidence="2" id="KW-1185">Reference proteome</keyword>
<dbReference type="OrthoDB" id="5600394at2"/>
<name>A0A432X8P9_9GAMM</name>
<protein>
    <recommendedName>
        <fullName evidence="3">YfcL family protein</fullName>
    </recommendedName>
</protein>
<accession>A0A432X8P9</accession>
<dbReference type="InterPro" id="IPR014987">
    <property type="entry name" value="UPF_YfcL"/>
</dbReference>